<feature type="transmembrane region" description="Helical" evidence="15">
    <location>
        <begin position="168"/>
        <end position="186"/>
    </location>
</feature>
<dbReference type="Pfam" id="PF00672">
    <property type="entry name" value="HAMP"/>
    <property type="match status" value="1"/>
</dbReference>
<evidence type="ECO:0000256" key="9">
    <source>
        <dbReference type="ARBA" id="ARBA00022777"/>
    </source>
</evidence>
<dbReference type="PANTHER" id="PTHR45528:SF1">
    <property type="entry name" value="SENSOR HISTIDINE KINASE CPXA"/>
    <property type="match status" value="1"/>
</dbReference>
<evidence type="ECO:0000256" key="14">
    <source>
        <dbReference type="SAM" id="Coils"/>
    </source>
</evidence>
<evidence type="ECO:0000259" key="17">
    <source>
        <dbReference type="PROSITE" id="PS50885"/>
    </source>
</evidence>
<dbReference type="PRINTS" id="PR00344">
    <property type="entry name" value="BCTRLSENSOR"/>
</dbReference>
<evidence type="ECO:0000256" key="7">
    <source>
        <dbReference type="ARBA" id="ARBA00022692"/>
    </source>
</evidence>
<dbReference type="PROSITE" id="PS50885">
    <property type="entry name" value="HAMP"/>
    <property type="match status" value="1"/>
</dbReference>
<evidence type="ECO:0000256" key="1">
    <source>
        <dbReference type="ARBA" id="ARBA00000085"/>
    </source>
</evidence>
<keyword evidence="7 15" id="KW-0812">Transmembrane</keyword>
<feature type="coiled-coil region" evidence="14">
    <location>
        <begin position="219"/>
        <end position="257"/>
    </location>
</feature>
<keyword evidence="19" id="KW-1185">Reference proteome</keyword>
<dbReference type="Gene3D" id="6.10.340.10">
    <property type="match status" value="1"/>
</dbReference>
<keyword evidence="9" id="KW-0418">Kinase</keyword>
<evidence type="ECO:0000256" key="13">
    <source>
        <dbReference type="ARBA" id="ARBA00023136"/>
    </source>
</evidence>
<dbReference type="InterPro" id="IPR036097">
    <property type="entry name" value="HisK_dim/P_sf"/>
</dbReference>
<feature type="transmembrane region" description="Helical" evidence="15">
    <location>
        <begin position="7"/>
        <end position="29"/>
    </location>
</feature>
<evidence type="ECO:0000256" key="5">
    <source>
        <dbReference type="ARBA" id="ARBA00022553"/>
    </source>
</evidence>
<proteinExistence type="predicted"/>
<dbReference type="RefSeq" id="WP_095131425.1">
    <property type="nucleotide sequence ID" value="NZ_NIBG01000002.1"/>
</dbReference>
<dbReference type="Pfam" id="PF00512">
    <property type="entry name" value="HisKA"/>
    <property type="match status" value="1"/>
</dbReference>
<keyword evidence="5" id="KW-0597">Phosphoprotein</keyword>
<dbReference type="InterPro" id="IPR050398">
    <property type="entry name" value="HssS/ArlS-like"/>
</dbReference>
<evidence type="ECO:0000256" key="2">
    <source>
        <dbReference type="ARBA" id="ARBA00004651"/>
    </source>
</evidence>
<sequence>MLRNNRLSYRLFIIVSLVMSTVFICSYLINNYLVERYLIYKNHSTLNKVYDEIKELDFNKLSEENDSMEKKYDVTIIWFDYHEDESYFNEEVRYRLNKEKLTLNRIWLIENTIKKLGKGQKIDRLYDQGVLKSRILVRFFLKEGKVIVIGKTIPDSKDIIHVFNEINLFVWSGTLIILIAFIWWYMKRVTKPIEMIKDKSQEIANLKFSHIEVKTGDELEELANSINTMSNNLANTLKELDMKNEHLENLISDISHEMKTPLSLINIYAHGMQDDLDDGTYVEGIIRETNKLADLISELLNLSKLEQEKLSYSHFYMEEIISKILEEFKVFTKEKGVSIEVYNRQACEVYADKDKIETVMRNVIFNAIKYTTNKKVTILLGEKDDRIDIQVSNGVNEEFKEEELRNIFNPFYVMDSSRNKEISGNGLGLAIVKSILDKHNGQYQVYIEDKKFIFHMLL</sequence>
<organism evidence="18 19">
    <name type="scientific">Anaeromicrobium sediminis</name>
    <dbReference type="NCBI Taxonomy" id="1478221"/>
    <lineage>
        <taxon>Bacteria</taxon>
        <taxon>Bacillati</taxon>
        <taxon>Bacillota</taxon>
        <taxon>Clostridia</taxon>
        <taxon>Peptostreptococcales</taxon>
        <taxon>Thermotaleaceae</taxon>
        <taxon>Anaeromicrobium</taxon>
    </lineage>
</organism>
<comment type="catalytic activity">
    <reaction evidence="1">
        <text>ATP + protein L-histidine = ADP + protein N-phospho-L-histidine.</text>
        <dbReference type="EC" id="2.7.13.3"/>
    </reaction>
</comment>
<evidence type="ECO:0000259" key="16">
    <source>
        <dbReference type="PROSITE" id="PS50109"/>
    </source>
</evidence>
<dbReference type="Proteomes" id="UP000216024">
    <property type="component" value="Unassembled WGS sequence"/>
</dbReference>
<dbReference type="InterPro" id="IPR003661">
    <property type="entry name" value="HisK_dim/P_dom"/>
</dbReference>
<dbReference type="SMART" id="SM00388">
    <property type="entry name" value="HisKA"/>
    <property type="match status" value="1"/>
</dbReference>
<keyword evidence="10" id="KW-0067">ATP-binding</keyword>
<dbReference type="AlphaFoldDB" id="A0A267MMJ2"/>
<dbReference type="SMART" id="SM00387">
    <property type="entry name" value="HATPase_c"/>
    <property type="match status" value="1"/>
</dbReference>
<evidence type="ECO:0000313" key="18">
    <source>
        <dbReference type="EMBL" id="PAB60824.1"/>
    </source>
</evidence>
<keyword evidence="8" id="KW-0547">Nucleotide-binding</keyword>
<evidence type="ECO:0000313" key="19">
    <source>
        <dbReference type="Proteomes" id="UP000216024"/>
    </source>
</evidence>
<dbReference type="EC" id="2.7.13.3" evidence="3"/>
<evidence type="ECO:0000256" key="11">
    <source>
        <dbReference type="ARBA" id="ARBA00022989"/>
    </source>
</evidence>
<keyword evidence="14" id="KW-0175">Coiled coil</keyword>
<keyword evidence="12" id="KW-0902">Two-component regulatory system</keyword>
<feature type="domain" description="Histidine kinase" evidence="16">
    <location>
        <begin position="253"/>
        <end position="458"/>
    </location>
</feature>
<evidence type="ECO:0000256" key="6">
    <source>
        <dbReference type="ARBA" id="ARBA00022679"/>
    </source>
</evidence>
<keyword evidence="11 15" id="KW-1133">Transmembrane helix</keyword>
<dbReference type="GO" id="GO:0005886">
    <property type="term" value="C:plasma membrane"/>
    <property type="evidence" value="ECO:0007669"/>
    <property type="project" value="UniProtKB-SubCell"/>
</dbReference>
<dbReference type="SUPFAM" id="SSF158472">
    <property type="entry name" value="HAMP domain-like"/>
    <property type="match status" value="1"/>
</dbReference>
<evidence type="ECO:0000256" key="12">
    <source>
        <dbReference type="ARBA" id="ARBA00023012"/>
    </source>
</evidence>
<comment type="caution">
    <text evidence="18">The sequence shown here is derived from an EMBL/GenBank/DDBJ whole genome shotgun (WGS) entry which is preliminary data.</text>
</comment>
<dbReference type="InterPro" id="IPR003660">
    <property type="entry name" value="HAMP_dom"/>
</dbReference>
<dbReference type="OrthoDB" id="9762826at2"/>
<name>A0A267MMJ2_9FIRM</name>
<dbReference type="InterPro" id="IPR036890">
    <property type="entry name" value="HATPase_C_sf"/>
</dbReference>
<dbReference type="PROSITE" id="PS50109">
    <property type="entry name" value="HIS_KIN"/>
    <property type="match status" value="1"/>
</dbReference>
<gene>
    <name evidence="18" type="ORF">CCE28_04630</name>
</gene>
<dbReference type="GO" id="GO:0005524">
    <property type="term" value="F:ATP binding"/>
    <property type="evidence" value="ECO:0007669"/>
    <property type="project" value="UniProtKB-KW"/>
</dbReference>
<evidence type="ECO:0000256" key="3">
    <source>
        <dbReference type="ARBA" id="ARBA00012438"/>
    </source>
</evidence>
<keyword evidence="6" id="KW-0808">Transferase</keyword>
<dbReference type="Gene3D" id="1.10.287.130">
    <property type="match status" value="1"/>
</dbReference>
<evidence type="ECO:0000256" key="15">
    <source>
        <dbReference type="SAM" id="Phobius"/>
    </source>
</evidence>
<dbReference type="Pfam" id="PF02518">
    <property type="entry name" value="HATPase_c"/>
    <property type="match status" value="1"/>
</dbReference>
<evidence type="ECO:0000256" key="8">
    <source>
        <dbReference type="ARBA" id="ARBA00022741"/>
    </source>
</evidence>
<reference evidence="18 19" key="1">
    <citation type="submission" date="2017-06" db="EMBL/GenBank/DDBJ databases">
        <title>Draft genome sequence of anaerobic fermentative bacterium Anaeromicrobium sediminis DY2726D isolated from West Pacific Ocean sediments.</title>
        <authorList>
            <person name="Zeng X."/>
        </authorList>
    </citation>
    <scope>NUCLEOTIDE SEQUENCE [LARGE SCALE GENOMIC DNA]</scope>
    <source>
        <strain evidence="18 19">DY2726D</strain>
    </source>
</reference>
<keyword evidence="4" id="KW-1003">Cell membrane</keyword>
<dbReference type="CDD" id="cd06225">
    <property type="entry name" value="HAMP"/>
    <property type="match status" value="1"/>
</dbReference>
<protein>
    <recommendedName>
        <fullName evidence="3">histidine kinase</fullName>
        <ecNumber evidence="3">2.7.13.3</ecNumber>
    </recommendedName>
</protein>
<dbReference type="GO" id="GO:0000155">
    <property type="term" value="F:phosphorelay sensor kinase activity"/>
    <property type="evidence" value="ECO:0007669"/>
    <property type="project" value="InterPro"/>
</dbReference>
<dbReference type="SUPFAM" id="SSF47384">
    <property type="entry name" value="Homodimeric domain of signal transducing histidine kinase"/>
    <property type="match status" value="1"/>
</dbReference>
<dbReference type="Gene3D" id="3.30.565.10">
    <property type="entry name" value="Histidine kinase-like ATPase, C-terminal domain"/>
    <property type="match status" value="1"/>
</dbReference>
<keyword evidence="13 15" id="KW-0472">Membrane</keyword>
<dbReference type="InterPro" id="IPR004358">
    <property type="entry name" value="Sig_transdc_His_kin-like_C"/>
</dbReference>
<dbReference type="SMART" id="SM00304">
    <property type="entry name" value="HAMP"/>
    <property type="match status" value="1"/>
</dbReference>
<dbReference type="InterPro" id="IPR003594">
    <property type="entry name" value="HATPase_dom"/>
</dbReference>
<dbReference type="EMBL" id="NIBG01000002">
    <property type="protein sequence ID" value="PAB60824.1"/>
    <property type="molecule type" value="Genomic_DNA"/>
</dbReference>
<evidence type="ECO:0000256" key="10">
    <source>
        <dbReference type="ARBA" id="ARBA00022840"/>
    </source>
</evidence>
<accession>A0A267MMJ2</accession>
<dbReference type="PANTHER" id="PTHR45528">
    <property type="entry name" value="SENSOR HISTIDINE KINASE CPXA"/>
    <property type="match status" value="1"/>
</dbReference>
<dbReference type="SUPFAM" id="SSF55874">
    <property type="entry name" value="ATPase domain of HSP90 chaperone/DNA topoisomerase II/histidine kinase"/>
    <property type="match status" value="1"/>
</dbReference>
<dbReference type="CDD" id="cd00082">
    <property type="entry name" value="HisKA"/>
    <property type="match status" value="1"/>
</dbReference>
<comment type="subcellular location">
    <subcellularLocation>
        <location evidence="2">Cell membrane</location>
        <topology evidence="2">Multi-pass membrane protein</topology>
    </subcellularLocation>
</comment>
<dbReference type="InterPro" id="IPR005467">
    <property type="entry name" value="His_kinase_dom"/>
</dbReference>
<evidence type="ECO:0000256" key="4">
    <source>
        <dbReference type="ARBA" id="ARBA00022475"/>
    </source>
</evidence>
<feature type="domain" description="HAMP" evidence="17">
    <location>
        <begin position="187"/>
        <end position="238"/>
    </location>
</feature>